<keyword evidence="14" id="KW-1185">Reference proteome</keyword>
<evidence type="ECO:0000256" key="1">
    <source>
        <dbReference type="ARBA" id="ARBA00009469"/>
    </source>
</evidence>
<dbReference type="InterPro" id="IPR022676">
    <property type="entry name" value="NMT_N"/>
</dbReference>
<dbReference type="Gene3D" id="3.40.630.170">
    <property type="match status" value="1"/>
</dbReference>
<dbReference type="FunFam" id="3.40.630.170:FF:000001">
    <property type="entry name" value="Glycylpeptide N-tetradecanoyltransferase"/>
    <property type="match status" value="1"/>
</dbReference>
<keyword evidence="5 8" id="KW-0012">Acyltransferase</keyword>
<dbReference type="Pfam" id="PF01233">
    <property type="entry name" value="NMT"/>
    <property type="match status" value="1"/>
</dbReference>
<feature type="domain" description="Glycylpeptide N-tetradecanoyltransferase N-terminal" evidence="11">
    <location>
        <begin position="100"/>
        <end position="259"/>
    </location>
</feature>
<evidence type="ECO:0000256" key="6">
    <source>
        <dbReference type="ARBA" id="ARBA00059499"/>
    </source>
</evidence>
<comment type="caution">
    <text evidence="13">The sequence shown here is derived from an EMBL/GenBank/DDBJ whole genome shotgun (WGS) entry which is preliminary data.</text>
</comment>
<dbReference type="InterPro" id="IPR016181">
    <property type="entry name" value="Acyl_CoA_acyltransferase"/>
</dbReference>
<feature type="compositionally biased region" description="Basic and acidic residues" evidence="10">
    <location>
        <begin position="1"/>
        <end position="19"/>
    </location>
</feature>
<reference evidence="13" key="1">
    <citation type="submission" date="2021-11" db="EMBL/GenBank/DDBJ databases">
        <authorList>
            <consortium name="Genoscope - CEA"/>
            <person name="William W."/>
        </authorList>
    </citation>
    <scope>NUCLEOTIDE SEQUENCE</scope>
</reference>
<dbReference type="Pfam" id="PF02799">
    <property type="entry name" value="NMT_C"/>
    <property type="match status" value="1"/>
</dbReference>
<evidence type="ECO:0000256" key="3">
    <source>
        <dbReference type="ARBA" id="ARBA00022240"/>
    </source>
</evidence>
<evidence type="ECO:0000313" key="13">
    <source>
        <dbReference type="EMBL" id="CAH0365829.1"/>
    </source>
</evidence>
<organism evidence="13 14">
    <name type="scientific">Pelagomonas calceolata</name>
    <dbReference type="NCBI Taxonomy" id="35677"/>
    <lineage>
        <taxon>Eukaryota</taxon>
        <taxon>Sar</taxon>
        <taxon>Stramenopiles</taxon>
        <taxon>Ochrophyta</taxon>
        <taxon>Pelagophyceae</taxon>
        <taxon>Pelagomonadales</taxon>
        <taxon>Pelagomonadaceae</taxon>
        <taxon>Pelagomonas</taxon>
    </lineage>
</organism>
<evidence type="ECO:0000256" key="10">
    <source>
        <dbReference type="SAM" id="MobiDB-lite"/>
    </source>
</evidence>
<dbReference type="GO" id="GO:0004379">
    <property type="term" value="F:glycylpeptide N-tetradecanoyltransferase activity"/>
    <property type="evidence" value="ECO:0007669"/>
    <property type="project" value="UniProtKB-EC"/>
</dbReference>
<dbReference type="InterPro" id="IPR000903">
    <property type="entry name" value="NMT"/>
</dbReference>
<dbReference type="Proteomes" id="UP000789595">
    <property type="component" value="Unassembled WGS sequence"/>
</dbReference>
<evidence type="ECO:0000256" key="8">
    <source>
        <dbReference type="RuleBase" id="RU000586"/>
    </source>
</evidence>
<evidence type="ECO:0000256" key="4">
    <source>
        <dbReference type="ARBA" id="ARBA00022679"/>
    </source>
</evidence>
<comment type="function">
    <text evidence="6">Adds a myristoyl group to the N-terminal glycine residue of certain cellular proteins. Myristoylates adenylate kinase AK2. During the asexual blood stage, may myristoylate proteins such as ARO, CDPK1 and GAP45. Probably by mediating protein myristoylation, plays a role in the assembly of the inner membrane complex during the early stages of schizogony and in the formation of rhoptries in the late stages and thus merozoite egress.</text>
</comment>
<evidence type="ECO:0000256" key="7">
    <source>
        <dbReference type="ARBA" id="ARBA00062182"/>
    </source>
</evidence>
<dbReference type="EC" id="2.3.1.97" evidence="2 8"/>
<dbReference type="PANTHER" id="PTHR11377:SF5">
    <property type="entry name" value="GLYCYLPEPTIDE N-TETRADECANOYLTRANSFERASE"/>
    <property type="match status" value="1"/>
</dbReference>
<dbReference type="AlphaFoldDB" id="A0A8J2WST0"/>
<proteinExistence type="inferred from homology"/>
<gene>
    <name evidence="13" type="ORF">PECAL_1P22880</name>
</gene>
<evidence type="ECO:0000256" key="5">
    <source>
        <dbReference type="ARBA" id="ARBA00023315"/>
    </source>
</evidence>
<dbReference type="OrthoDB" id="60315at2759"/>
<feature type="region of interest" description="Disordered" evidence="10">
    <location>
        <begin position="1"/>
        <end position="81"/>
    </location>
</feature>
<dbReference type="SUPFAM" id="SSF55729">
    <property type="entry name" value="Acyl-CoA N-acyltransferases (Nat)"/>
    <property type="match status" value="2"/>
</dbReference>
<evidence type="ECO:0000313" key="14">
    <source>
        <dbReference type="Proteomes" id="UP000789595"/>
    </source>
</evidence>
<feature type="domain" description="Glycylpeptide N-tetradecanoyltransferase C-terminal" evidence="12">
    <location>
        <begin position="273"/>
        <end position="453"/>
    </location>
</feature>
<dbReference type="InterPro" id="IPR022678">
    <property type="entry name" value="NMT_CS"/>
</dbReference>
<name>A0A8J2WST0_9STRA</name>
<keyword evidence="4 8" id="KW-0808">Transferase</keyword>
<evidence type="ECO:0000259" key="11">
    <source>
        <dbReference type="Pfam" id="PF01233"/>
    </source>
</evidence>
<evidence type="ECO:0000259" key="12">
    <source>
        <dbReference type="Pfam" id="PF02799"/>
    </source>
</evidence>
<evidence type="ECO:0000256" key="2">
    <source>
        <dbReference type="ARBA" id="ARBA00012923"/>
    </source>
</evidence>
<comment type="similarity">
    <text evidence="1 9">Belongs to the NMT family.</text>
</comment>
<sequence length="462" mass="52611">MAELVDRDDGADTPHENEGRAPPPPVPRNKKKGKGKKKAAPTLTSEAQRREELQQLVARMRRSRVQDDGGDKRKPHKFWDTQPVPKLDEAIEDAQINDVIEPNKDHAAIRQEPYAMPEGFAWSDLDVTDESVLKEIYTLLNENYVEDDDAMFRFDYSMRFLTWALTPPGYRAEFHLGVRAARGKKGLMAFITGVPAWCVVRGKRVKCVEINYLCVHKRLRTKRLAPVLIKEITRRVNLAGIFQAVYTAGVVLPKPVASCRYFHRSLDPKKLIEIGFSRLAPRMTMARTIKLYKLPETPTIPGFRAMQPGDVKECTTLLTSYLEKFKLHPHLDESEVAHWILPREGVVDAFVVEDPETGAITDLCSFYHLPSTVIGHEKHNTLNAAYSFYNVATSVPLQELMRDALICARNVQMDVFNALNVMENDQFLKDLKFGIGDGHLQYYLYNWKCAEMRAEDVGLVLL</sequence>
<dbReference type="EMBL" id="CAKKNE010000001">
    <property type="protein sequence ID" value="CAH0365829.1"/>
    <property type="molecule type" value="Genomic_DNA"/>
</dbReference>
<protein>
    <recommendedName>
        <fullName evidence="3 8">Glycylpeptide N-tetradecanoyltransferase</fullName>
        <ecNumber evidence="2 8">2.3.1.97</ecNumber>
    </recommendedName>
</protein>
<comment type="subunit">
    <text evidence="7">Heterodimer composed of NMT and AK2; AK2 myristoylation stabilizes the complex.</text>
</comment>
<evidence type="ECO:0000256" key="9">
    <source>
        <dbReference type="RuleBase" id="RU004178"/>
    </source>
</evidence>
<dbReference type="PANTHER" id="PTHR11377">
    <property type="entry name" value="N-MYRISTOYL TRANSFERASE"/>
    <property type="match status" value="1"/>
</dbReference>
<accession>A0A8J2WST0</accession>
<dbReference type="InterPro" id="IPR022677">
    <property type="entry name" value="NMT_C"/>
</dbReference>
<feature type="compositionally biased region" description="Basic residues" evidence="10">
    <location>
        <begin position="28"/>
        <end position="39"/>
    </location>
</feature>
<dbReference type="PIRSF" id="PIRSF015892">
    <property type="entry name" value="N-myristl_transf"/>
    <property type="match status" value="1"/>
</dbReference>
<dbReference type="PROSITE" id="PS00976">
    <property type="entry name" value="NMT_2"/>
    <property type="match status" value="1"/>
</dbReference>
<comment type="catalytic activity">
    <reaction evidence="8">
        <text>N-terminal glycyl-[protein] + tetradecanoyl-CoA = N-tetradecanoylglycyl-[protein] + CoA + H(+)</text>
        <dbReference type="Rhea" id="RHEA:15521"/>
        <dbReference type="Rhea" id="RHEA-COMP:12666"/>
        <dbReference type="Rhea" id="RHEA-COMP:12667"/>
        <dbReference type="ChEBI" id="CHEBI:15378"/>
        <dbReference type="ChEBI" id="CHEBI:57287"/>
        <dbReference type="ChEBI" id="CHEBI:57385"/>
        <dbReference type="ChEBI" id="CHEBI:64723"/>
        <dbReference type="ChEBI" id="CHEBI:133050"/>
        <dbReference type="EC" id="2.3.1.97"/>
    </reaction>
</comment>
<dbReference type="GO" id="GO:0005737">
    <property type="term" value="C:cytoplasm"/>
    <property type="evidence" value="ECO:0007669"/>
    <property type="project" value="TreeGrafter"/>
</dbReference>